<keyword evidence="8" id="KW-1185">Reference proteome</keyword>
<keyword evidence="2 4" id="KW-1015">Disulfide bond</keyword>
<evidence type="ECO:0000313" key="8">
    <source>
        <dbReference type="Proteomes" id="UP000001307"/>
    </source>
</evidence>
<keyword evidence="3" id="KW-0675">Receptor</keyword>
<feature type="disulfide bond" evidence="4">
    <location>
        <begin position="33"/>
        <end position="57"/>
    </location>
</feature>
<dbReference type="GO" id="GO:0042813">
    <property type="term" value="F:Wnt receptor activity"/>
    <property type="evidence" value="ECO:0007669"/>
    <property type="project" value="TreeGrafter"/>
</dbReference>
<evidence type="ECO:0000313" key="7">
    <source>
        <dbReference type="EMBL" id="CBY19571.1"/>
    </source>
</evidence>
<dbReference type="PANTHER" id="PTHR11309:SF47">
    <property type="entry name" value="FRIZZLED"/>
    <property type="match status" value="1"/>
</dbReference>
<dbReference type="InterPro" id="IPR000539">
    <property type="entry name" value="Frizzled/Smoothened_7TM"/>
</dbReference>
<name>E4XES4_OIKDI</name>
<dbReference type="Pfam" id="PF01534">
    <property type="entry name" value="Frizzled"/>
    <property type="match status" value="1"/>
</dbReference>
<gene>
    <name evidence="7" type="ORF">GSOID_T00008718001</name>
</gene>
<feature type="transmembrane region" description="Helical" evidence="5">
    <location>
        <begin position="140"/>
        <end position="165"/>
    </location>
</feature>
<dbReference type="Gene3D" id="1.10.2000.10">
    <property type="entry name" value="Frizzled cysteine-rich domain"/>
    <property type="match status" value="1"/>
</dbReference>
<reference evidence="7" key="1">
    <citation type="journal article" date="2010" name="Science">
        <title>Plasticity of animal genome architecture unmasked by rapid evolution of a pelagic tunicate.</title>
        <authorList>
            <person name="Denoeud F."/>
            <person name="Henriet S."/>
            <person name="Mungpakdee S."/>
            <person name="Aury J.M."/>
            <person name="Da Silva C."/>
            <person name="Brinkmann H."/>
            <person name="Mikhaleva J."/>
            <person name="Olsen L.C."/>
            <person name="Jubin C."/>
            <person name="Canestro C."/>
            <person name="Bouquet J.M."/>
            <person name="Danks G."/>
            <person name="Poulain J."/>
            <person name="Campsteijn C."/>
            <person name="Adamski M."/>
            <person name="Cross I."/>
            <person name="Yadetie F."/>
            <person name="Muffato M."/>
            <person name="Louis A."/>
            <person name="Butcher S."/>
            <person name="Tsagkogeorga G."/>
            <person name="Konrad A."/>
            <person name="Singh S."/>
            <person name="Jensen M.F."/>
            <person name="Cong E.H."/>
            <person name="Eikeseth-Otteraa H."/>
            <person name="Noel B."/>
            <person name="Anthouard V."/>
            <person name="Porcel B.M."/>
            <person name="Kachouri-Lafond R."/>
            <person name="Nishino A."/>
            <person name="Ugolini M."/>
            <person name="Chourrout P."/>
            <person name="Nishida H."/>
            <person name="Aasland R."/>
            <person name="Huzurbazar S."/>
            <person name="Westhof E."/>
            <person name="Delsuc F."/>
            <person name="Lehrach H."/>
            <person name="Reinhardt R."/>
            <person name="Weissenbach J."/>
            <person name="Roy S.W."/>
            <person name="Artiguenave F."/>
            <person name="Postlethwait J.H."/>
            <person name="Manak J.R."/>
            <person name="Thompson E.M."/>
            <person name="Jaillon O."/>
            <person name="Du Pasquier L."/>
            <person name="Boudinot P."/>
            <person name="Liberles D.A."/>
            <person name="Volff J.N."/>
            <person name="Philippe H."/>
            <person name="Lenhard B."/>
            <person name="Roest Crollius H."/>
            <person name="Wincker P."/>
            <person name="Chourrout D."/>
        </authorList>
    </citation>
    <scope>NUCLEOTIDE SEQUENCE [LARGE SCALE GENOMIC DNA]</scope>
</reference>
<dbReference type="Proteomes" id="UP000001307">
    <property type="component" value="Unassembled WGS sequence"/>
</dbReference>
<feature type="transmembrane region" description="Helical" evidence="5">
    <location>
        <begin position="177"/>
        <end position="199"/>
    </location>
</feature>
<dbReference type="SUPFAM" id="SSF63501">
    <property type="entry name" value="Frizzled cysteine-rich domain"/>
    <property type="match status" value="1"/>
</dbReference>
<dbReference type="Gene3D" id="1.20.1070.10">
    <property type="entry name" value="Rhodopsin 7-helix transmembrane proteins"/>
    <property type="match status" value="1"/>
</dbReference>
<proteinExistence type="predicted"/>
<dbReference type="InterPro" id="IPR020067">
    <property type="entry name" value="Frizzled_dom"/>
</dbReference>
<evidence type="ECO:0000256" key="4">
    <source>
        <dbReference type="PROSITE-ProRule" id="PRU00090"/>
    </source>
</evidence>
<evidence type="ECO:0000256" key="1">
    <source>
        <dbReference type="ARBA" id="ARBA00022473"/>
    </source>
</evidence>
<protein>
    <recommendedName>
        <fullName evidence="6">FZ domain-containing protein</fullName>
    </recommendedName>
</protein>
<feature type="domain" description="FZ" evidence="6">
    <location>
        <begin position="1"/>
        <end position="71"/>
    </location>
</feature>
<evidence type="ECO:0000256" key="2">
    <source>
        <dbReference type="ARBA" id="ARBA00023157"/>
    </source>
</evidence>
<dbReference type="GO" id="GO:0017147">
    <property type="term" value="F:Wnt-protein binding"/>
    <property type="evidence" value="ECO:0007669"/>
    <property type="project" value="TreeGrafter"/>
</dbReference>
<keyword evidence="5" id="KW-1133">Transmembrane helix</keyword>
<comment type="caution">
    <text evidence="4">Lacks conserved residue(s) required for the propagation of feature annotation.</text>
</comment>
<dbReference type="Pfam" id="PF01392">
    <property type="entry name" value="Fz"/>
    <property type="match status" value="1"/>
</dbReference>
<dbReference type="PANTHER" id="PTHR11309">
    <property type="entry name" value="FRIZZLED"/>
    <property type="match status" value="1"/>
</dbReference>
<dbReference type="GO" id="GO:0005886">
    <property type="term" value="C:plasma membrane"/>
    <property type="evidence" value="ECO:0007669"/>
    <property type="project" value="TreeGrafter"/>
</dbReference>
<dbReference type="OrthoDB" id="5946121at2759"/>
<dbReference type="InParanoid" id="E4XES4"/>
<dbReference type="GO" id="GO:0035567">
    <property type="term" value="P:non-canonical Wnt signaling pathway"/>
    <property type="evidence" value="ECO:0007669"/>
    <property type="project" value="TreeGrafter"/>
</dbReference>
<dbReference type="GO" id="GO:0060070">
    <property type="term" value="P:canonical Wnt signaling pathway"/>
    <property type="evidence" value="ECO:0007669"/>
    <property type="project" value="TreeGrafter"/>
</dbReference>
<dbReference type="EMBL" id="FN653042">
    <property type="protein sequence ID" value="CBY19571.1"/>
    <property type="molecule type" value="Genomic_DNA"/>
</dbReference>
<dbReference type="PROSITE" id="PS50038">
    <property type="entry name" value="FZ"/>
    <property type="match status" value="1"/>
</dbReference>
<evidence type="ECO:0000256" key="5">
    <source>
        <dbReference type="SAM" id="Phobius"/>
    </source>
</evidence>
<organism evidence="7">
    <name type="scientific">Oikopleura dioica</name>
    <name type="common">Tunicate</name>
    <dbReference type="NCBI Taxonomy" id="34765"/>
    <lineage>
        <taxon>Eukaryota</taxon>
        <taxon>Metazoa</taxon>
        <taxon>Chordata</taxon>
        <taxon>Tunicata</taxon>
        <taxon>Appendicularia</taxon>
        <taxon>Copelata</taxon>
        <taxon>Oikopleuridae</taxon>
        <taxon>Oikopleura</taxon>
    </lineage>
</organism>
<dbReference type="SMART" id="SM01330">
    <property type="entry name" value="Frizzled"/>
    <property type="match status" value="1"/>
</dbReference>
<keyword evidence="5" id="KW-0812">Transmembrane</keyword>
<sequence length="433" mass="47822">MFICSALSPACVDNDLSGTLPYLIPVPPCRELCELVTSSCAPLISEFDIQWPAEFSCDRLPRSSEAQCIPPHDLSQPLPFQLSWTSTEIKEENSFSQKEEIAKLCPAEQITENEGVTYAGIKGCTGPCEPKETTQTETKLVRLIVGIVAAAGSIASCFSITCFYIDKKRFQYPEKPAVFFAFCYAGICLIVLVGIVSPFRIACASNKLENIATGEVFEQKGLINGIDKNTCTVIFMSQFYLARRRALLVADSDDFLGARSDFQMVLRVNLASCAFLPPFLLDLPRNFDLNRALPQTRCWRCLPQFMQSFFHDFFKLGAALFSNSDHKIDWEEAVLQGSNLRPGFVFILLEKLLPLLPAFAPLVWAANRKSLERWGSSTASSVLTNSSFVGSGKGSETSLKSRKKAESIVSERSSRADASLLGRIPTVPDNLLV</sequence>
<evidence type="ECO:0000256" key="3">
    <source>
        <dbReference type="ARBA" id="ARBA00023170"/>
    </source>
</evidence>
<evidence type="ECO:0000259" key="6">
    <source>
        <dbReference type="PROSITE" id="PS50038"/>
    </source>
</evidence>
<keyword evidence="5" id="KW-0472">Membrane</keyword>
<dbReference type="InterPro" id="IPR036790">
    <property type="entry name" value="Frizzled_dom_sf"/>
</dbReference>
<keyword evidence="1" id="KW-0217">Developmental protein</keyword>
<accession>E4XES4</accession>
<dbReference type="CDD" id="cd07066">
    <property type="entry name" value="CRD_FZ"/>
    <property type="match status" value="1"/>
</dbReference>
<dbReference type="AlphaFoldDB" id="E4XES4"/>
<dbReference type="InterPro" id="IPR015526">
    <property type="entry name" value="Frizzled/SFRP"/>
</dbReference>